<dbReference type="AlphaFoldDB" id="A0A1S3ZK62"/>
<dbReference type="KEGG" id="nta:107787834"/>
<accession>A0A1S3ZK62</accession>
<evidence type="ECO:0000313" key="1">
    <source>
        <dbReference type="RefSeq" id="XP_016464925.1"/>
    </source>
</evidence>
<gene>
    <name evidence="1" type="primary">LOC107787834</name>
</gene>
<sequence length="125" mass="14189">MDLEVKRARKKRAVYGQPKIKRGALTNGKAQELGEKLLAMGAWRSSGDASRKVEAKKAAFFKLVGSTDEEERRSYREYYKKARREAKLAITAAKTAAFERLYEDLGGKRGDSKLYKLAKIREMKA</sequence>
<name>A0A1S3ZK62_TOBAC</name>
<dbReference type="PaxDb" id="4097-A0A1S3ZK62"/>
<dbReference type="OrthoDB" id="1683859at2759"/>
<proteinExistence type="predicted"/>
<dbReference type="RefSeq" id="XP_016464925.1">
    <property type="nucleotide sequence ID" value="XM_016609439.1"/>
</dbReference>
<protein>
    <submittedName>
        <fullName evidence="1">Uncharacterized protein</fullName>
    </submittedName>
</protein>
<reference evidence="1" key="1">
    <citation type="submission" date="2025-08" db="UniProtKB">
        <authorList>
            <consortium name="RefSeq"/>
        </authorList>
    </citation>
    <scope>IDENTIFICATION</scope>
</reference>
<organism evidence="1">
    <name type="scientific">Nicotiana tabacum</name>
    <name type="common">Common tobacco</name>
    <dbReference type="NCBI Taxonomy" id="4097"/>
    <lineage>
        <taxon>Eukaryota</taxon>
        <taxon>Viridiplantae</taxon>
        <taxon>Streptophyta</taxon>
        <taxon>Embryophyta</taxon>
        <taxon>Tracheophyta</taxon>
        <taxon>Spermatophyta</taxon>
        <taxon>Magnoliopsida</taxon>
        <taxon>eudicotyledons</taxon>
        <taxon>Gunneridae</taxon>
        <taxon>Pentapetalae</taxon>
        <taxon>asterids</taxon>
        <taxon>lamiids</taxon>
        <taxon>Solanales</taxon>
        <taxon>Solanaceae</taxon>
        <taxon>Nicotianoideae</taxon>
        <taxon>Nicotianeae</taxon>
        <taxon>Nicotiana</taxon>
    </lineage>
</organism>